<proteinExistence type="predicted"/>
<keyword evidence="2" id="KW-0732">Signal</keyword>
<feature type="chain" id="PRO_5008008739" description="DUF5642 domain-containing protein" evidence="2">
    <location>
        <begin position="31"/>
        <end position="295"/>
    </location>
</feature>
<dbReference type="KEGG" id="dtm:BJL86_0718"/>
<protein>
    <recommendedName>
        <fullName evidence="5">DUF5642 domain-containing protein</fullName>
    </recommendedName>
</protein>
<reference evidence="3 4" key="1">
    <citation type="submission" date="2016-06" db="EMBL/GenBank/DDBJ databases">
        <title>Complete genome sequence of a saline-alkali tolerant type strain Dietzia timorensis ID05-A0528T.</title>
        <authorList>
            <person name="Wu X."/>
        </authorList>
    </citation>
    <scope>NUCLEOTIDE SEQUENCE [LARGE SCALE GENOMIC DNA]</scope>
    <source>
        <strain evidence="3 4">ID05-A0528</strain>
    </source>
</reference>
<sequence length="295" mass="31099">MDASLPKTRLRRVTCAVAAVAAAAALTACSTENEDATPDSGATEQTQAAEGEGEGSEENAAPKAPLSELILTGEEVPGLNFEPLGPDGMMQDLVSQVPDDVEFQPAECKEFANYGGEDSAGLELRMSGYEDNSKLAGVSLSSDVELAGKAPQLVSQCPHYSFEADLSDFVKEQTANSGYEITPEIEQMLGPDFGKTSQDISVSGVEAEAPEGVDKFFAFYIEGTESAMGQEFPVAKLQLVGVVDGVFVSAYGAPFSGLDPETGELMGNPQEVDKEAYQAKAEEVFAAQVEKIRNA</sequence>
<accession>A0A173LLP5</accession>
<organism evidence="3 4">
    <name type="scientific">Dietzia timorensis</name>
    <dbReference type="NCBI Taxonomy" id="499555"/>
    <lineage>
        <taxon>Bacteria</taxon>
        <taxon>Bacillati</taxon>
        <taxon>Actinomycetota</taxon>
        <taxon>Actinomycetes</taxon>
        <taxon>Mycobacteriales</taxon>
        <taxon>Dietziaceae</taxon>
        <taxon>Dietzia</taxon>
    </lineage>
</organism>
<evidence type="ECO:0008006" key="5">
    <source>
        <dbReference type="Google" id="ProtNLM"/>
    </source>
</evidence>
<dbReference type="PROSITE" id="PS51257">
    <property type="entry name" value="PROKAR_LIPOPROTEIN"/>
    <property type="match status" value="1"/>
</dbReference>
<dbReference type="STRING" id="499555.BJL86_0718"/>
<evidence type="ECO:0000313" key="3">
    <source>
        <dbReference type="EMBL" id="ANI91520.1"/>
    </source>
</evidence>
<name>A0A173LLP5_9ACTN</name>
<evidence type="ECO:0000313" key="4">
    <source>
        <dbReference type="Proteomes" id="UP000186104"/>
    </source>
</evidence>
<feature type="signal peptide" evidence="2">
    <location>
        <begin position="1"/>
        <end position="30"/>
    </location>
</feature>
<dbReference type="RefSeq" id="WP_067472608.1">
    <property type="nucleotide sequence ID" value="NZ_CP015961.1"/>
</dbReference>
<feature type="compositionally biased region" description="Low complexity" evidence="1">
    <location>
        <begin position="41"/>
        <end position="50"/>
    </location>
</feature>
<dbReference type="EMBL" id="CP015961">
    <property type="protein sequence ID" value="ANI91520.1"/>
    <property type="molecule type" value="Genomic_DNA"/>
</dbReference>
<gene>
    <name evidence="3" type="ORF">BJL86_0718</name>
</gene>
<dbReference type="Proteomes" id="UP000186104">
    <property type="component" value="Chromosome"/>
</dbReference>
<dbReference type="AlphaFoldDB" id="A0A173LLP5"/>
<evidence type="ECO:0000256" key="1">
    <source>
        <dbReference type="SAM" id="MobiDB-lite"/>
    </source>
</evidence>
<keyword evidence="4" id="KW-1185">Reference proteome</keyword>
<evidence type="ECO:0000256" key="2">
    <source>
        <dbReference type="SAM" id="SignalP"/>
    </source>
</evidence>
<feature type="region of interest" description="Disordered" evidence="1">
    <location>
        <begin position="29"/>
        <end position="64"/>
    </location>
</feature>